<dbReference type="AlphaFoldDB" id="A0A240A637"/>
<evidence type="ECO:0000313" key="2">
    <source>
        <dbReference type="EMBL" id="SNV78620.1"/>
    </source>
</evidence>
<keyword evidence="3" id="KW-1185">Reference proteome</keyword>
<sequence>MKRLFYSSAIYTALGLLSGLFYREMSRANNFDGYSQLNVTHTHMLVLGTIMFLVFMLVEKNFSLTRHQKLFNWFFVTYHIGLLLTVAMQMTNGIMTIKGIEVSPAIAGMSGLGHIFLTVAFILFYILLNKSAFKNKK</sequence>
<gene>
    <name evidence="2" type="ORF">SAMEA4384403_02228</name>
</gene>
<dbReference type="Gene3D" id="1.20.210.10">
    <property type="entry name" value="Cytochrome c oxidase-like, subunit I domain"/>
    <property type="match status" value="1"/>
</dbReference>
<dbReference type="OrthoDB" id="1644899at2"/>
<dbReference type="InterPro" id="IPR021299">
    <property type="entry name" value="DUF2871"/>
</dbReference>
<evidence type="ECO:0000313" key="3">
    <source>
        <dbReference type="Proteomes" id="UP000242084"/>
    </source>
</evidence>
<keyword evidence="1" id="KW-0472">Membrane</keyword>
<evidence type="ECO:0000256" key="1">
    <source>
        <dbReference type="SAM" id="Phobius"/>
    </source>
</evidence>
<proteinExistence type="predicted"/>
<dbReference type="InterPro" id="IPR036927">
    <property type="entry name" value="Cyt_c_oxase-like_su1_sf"/>
</dbReference>
<feature type="transmembrane region" description="Helical" evidence="1">
    <location>
        <begin position="42"/>
        <end position="58"/>
    </location>
</feature>
<dbReference type="KEGG" id="sste:SAMEA4384403_2228"/>
<feature type="transmembrane region" description="Helical" evidence="1">
    <location>
        <begin position="5"/>
        <end position="22"/>
    </location>
</feature>
<feature type="transmembrane region" description="Helical" evidence="1">
    <location>
        <begin position="70"/>
        <end position="90"/>
    </location>
</feature>
<dbReference type="RefSeq" id="WP_095089595.1">
    <property type="nucleotide sequence ID" value="NZ_BMDM01000001.1"/>
</dbReference>
<name>A0A240A637_9STAP</name>
<feature type="transmembrane region" description="Helical" evidence="1">
    <location>
        <begin position="102"/>
        <end position="128"/>
    </location>
</feature>
<keyword evidence="1" id="KW-0812">Transmembrane</keyword>
<dbReference type="EMBL" id="LT906462">
    <property type="protein sequence ID" value="SNV78620.1"/>
    <property type="molecule type" value="Genomic_DNA"/>
</dbReference>
<dbReference type="Pfam" id="PF11070">
    <property type="entry name" value="DUF2871"/>
    <property type="match status" value="1"/>
</dbReference>
<organism evidence="2 3">
    <name type="scientific">Mammaliicoccus stepanovicii</name>
    <dbReference type="NCBI Taxonomy" id="643214"/>
    <lineage>
        <taxon>Bacteria</taxon>
        <taxon>Bacillati</taxon>
        <taxon>Bacillota</taxon>
        <taxon>Bacilli</taxon>
        <taxon>Bacillales</taxon>
        <taxon>Staphylococcaceae</taxon>
        <taxon>Mammaliicoccus</taxon>
    </lineage>
</organism>
<keyword evidence="1" id="KW-1133">Transmembrane helix</keyword>
<reference evidence="2 3" key="1">
    <citation type="submission" date="2017-06" db="EMBL/GenBank/DDBJ databases">
        <authorList>
            <consortium name="Pathogen Informatics"/>
        </authorList>
    </citation>
    <scope>NUCLEOTIDE SEQUENCE [LARGE SCALE GENOMIC DNA]</scope>
    <source>
        <strain evidence="2 3">NCTC13839</strain>
    </source>
</reference>
<dbReference type="Proteomes" id="UP000242084">
    <property type="component" value="Chromosome 1"/>
</dbReference>
<protein>
    <submittedName>
        <fullName evidence="2">Membrane protein</fullName>
    </submittedName>
</protein>
<accession>A0A240A637</accession>